<evidence type="ECO:0000313" key="1">
    <source>
        <dbReference type="EMBL" id="MPN36319.1"/>
    </source>
</evidence>
<protein>
    <submittedName>
        <fullName evidence="1">Uncharacterized protein</fullName>
    </submittedName>
</protein>
<comment type="caution">
    <text evidence="1">The sequence shown here is derived from an EMBL/GenBank/DDBJ whole genome shotgun (WGS) entry which is preliminary data.</text>
</comment>
<gene>
    <name evidence="1" type="ORF">SDC9_183828</name>
</gene>
<organism evidence="1">
    <name type="scientific">bioreactor metagenome</name>
    <dbReference type="NCBI Taxonomy" id="1076179"/>
    <lineage>
        <taxon>unclassified sequences</taxon>
        <taxon>metagenomes</taxon>
        <taxon>ecological metagenomes</taxon>
    </lineage>
</organism>
<accession>A0A645HDW3</accession>
<proteinExistence type="predicted"/>
<reference evidence="1" key="1">
    <citation type="submission" date="2019-08" db="EMBL/GenBank/DDBJ databases">
        <authorList>
            <person name="Kucharzyk K."/>
            <person name="Murdoch R.W."/>
            <person name="Higgins S."/>
            <person name="Loffler F."/>
        </authorList>
    </citation>
    <scope>NUCLEOTIDE SEQUENCE</scope>
</reference>
<dbReference type="EMBL" id="VSSQ01090379">
    <property type="protein sequence ID" value="MPN36319.1"/>
    <property type="molecule type" value="Genomic_DNA"/>
</dbReference>
<sequence>MGCTGFMPSAEVKFEKMVLISDSFAPIPIVKMMPQQIKMATDIMVEALETSFAPKMVIPISTTPTISTAAIYGTPPIFCISEAEPAMTAPTAQMTMMLKYTSNSSSSLSNG</sequence>
<dbReference type="AlphaFoldDB" id="A0A645HDW3"/>
<name>A0A645HDW3_9ZZZZ</name>